<dbReference type="PANTHER" id="PTHR44196:SF1">
    <property type="entry name" value="DEHYDROGENASE_REDUCTASE SDR FAMILY MEMBER 7B"/>
    <property type="match status" value="1"/>
</dbReference>
<dbReference type="Pfam" id="PF00106">
    <property type="entry name" value="adh_short"/>
    <property type="match status" value="1"/>
</dbReference>
<evidence type="ECO:0000256" key="1">
    <source>
        <dbReference type="ARBA" id="ARBA00006484"/>
    </source>
</evidence>
<name>A0ABV1P0U1_9ACTN</name>
<comment type="caution">
    <text evidence="5">The sequence shown here is derived from an EMBL/GenBank/DDBJ whole genome shotgun (WGS) entry which is preliminary data.</text>
</comment>
<dbReference type="Gene3D" id="3.40.50.720">
    <property type="entry name" value="NAD(P)-binding Rossmann-like Domain"/>
    <property type="match status" value="1"/>
</dbReference>
<dbReference type="PRINTS" id="PR00081">
    <property type="entry name" value="GDHRDH"/>
</dbReference>
<dbReference type="InterPro" id="IPR057326">
    <property type="entry name" value="KR_dom"/>
</dbReference>
<proteinExistence type="inferred from homology"/>
<keyword evidence="2" id="KW-0560">Oxidoreductase</keyword>
<accession>A0ABV1P0U1</accession>
<evidence type="ECO:0000259" key="4">
    <source>
        <dbReference type="SMART" id="SM00822"/>
    </source>
</evidence>
<comment type="similarity">
    <text evidence="1">Belongs to the short-chain dehydrogenases/reductases (SDR) family.</text>
</comment>
<reference evidence="5 6" key="1">
    <citation type="submission" date="2024-02" db="EMBL/GenBank/DDBJ databases">
        <title>Full genome sequence of Nocardioides kribbensis.</title>
        <authorList>
            <person name="Poletto B.L."/>
            <person name="Silva G."/>
            <person name="Galante D."/>
            <person name="Campos K.R."/>
            <person name="Santos M.B.N."/>
            <person name="Sacchi C.T."/>
        </authorList>
    </citation>
    <scope>NUCLEOTIDE SEQUENCE [LARGE SCALE GENOMIC DNA]</scope>
    <source>
        <strain evidence="5 6">O4R</strain>
    </source>
</reference>
<dbReference type="InterPro" id="IPR036291">
    <property type="entry name" value="NAD(P)-bd_dom_sf"/>
</dbReference>
<feature type="region of interest" description="Disordered" evidence="3">
    <location>
        <begin position="1"/>
        <end position="30"/>
    </location>
</feature>
<feature type="domain" description="Ketoreductase" evidence="4">
    <location>
        <begin position="36"/>
        <end position="217"/>
    </location>
</feature>
<dbReference type="Proteomes" id="UP001482520">
    <property type="component" value="Unassembled WGS sequence"/>
</dbReference>
<sequence length="340" mass="35250">MHPTHDPSPGPSTEAPGRPSSASTGGLSGDHRAARPAVLVVGASSGIGLATARRLSARGARLVLAARDPAALDRTAAACRDAGAAATLVVPTDLTDPAQVEACVRAAVAAYGRLDAVVTTAQGMAYGTVEQVPREVFEHVVETAVHGTAHLVRATLPVFRAQGAGTLVVVSSLLAEVAVPSMSTYVTAKWGQLGLVRSLQLELRDEPGLHVCLVSPGAIDTPIYDEAATYAGSRGSAPPPVVGPDRVARAVERCLDHPRRRHVEVGPANLATILGFRLAPFVYDRVVGPAVRAVVLRGPAVGPDGGNVLEAAPGGHTERGVWTLLGRRRTREGSGARWRR</sequence>
<dbReference type="PANTHER" id="PTHR44196">
    <property type="entry name" value="DEHYDROGENASE/REDUCTASE SDR FAMILY MEMBER 7B"/>
    <property type="match status" value="1"/>
</dbReference>
<gene>
    <name evidence="5" type="ORF">V6R90_13935</name>
</gene>
<keyword evidence="6" id="KW-1185">Reference proteome</keyword>
<dbReference type="SUPFAM" id="SSF51735">
    <property type="entry name" value="NAD(P)-binding Rossmann-fold domains"/>
    <property type="match status" value="1"/>
</dbReference>
<dbReference type="RefSeq" id="WP_349499329.1">
    <property type="nucleotide sequence ID" value="NZ_JBEFCW010000317.1"/>
</dbReference>
<dbReference type="EMBL" id="JBEGDP010000016">
    <property type="protein sequence ID" value="MEQ7848380.1"/>
    <property type="molecule type" value="Genomic_DNA"/>
</dbReference>
<evidence type="ECO:0000313" key="6">
    <source>
        <dbReference type="Proteomes" id="UP001482520"/>
    </source>
</evidence>
<evidence type="ECO:0000256" key="2">
    <source>
        <dbReference type="ARBA" id="ARBA00023002"/>
    </source>
</evidence>
<feature type="compositionally biased region" description="Pro residues" evidence="3">
    <location>
        <begin position="1"/>
        <end position="10"/>
    </location>
</feature>
<organism evidence="5 6">
    <name type="scientific">Nocardioides kribbensis</name>
    <dbReference type="NCBI Taxonomy" id="305517"/>
    <lineage>
        <taxon>Bacteria</taxon>
        <taxon>Bacillati</taxon>
        <taxon>Actinomycetota</taxon>
        <taxon>Actinomycetes</taxon>
        <taxon>Propionibacteriales</taxon>
        <taxon>Nocardioidaceae</taxon>
        <taxon>Nocardioides</taxon>
    </lineage>
</organism>
<evidence type="ECO:0000313" key="5">
    <source>
        <dbReference type="EMBL" id="MEQ7848380.1"/>
    </source>
</evidence>
<dbReference type="SMART" id="SM00822">
    <property type="entry name" value="PKS_KR"/>
    <property type="match status" value="1"/>
</dbReference>
<protein>
    <submittedName>
        <fullName evidence="5">SDR family NAD(P)-dependent oxidoreductase</fullName>
    </submittedName>
</protein>
<evidence type="ECO:0000256" key="3">
    <source>
        <dbReference type="SAM" id="MobiDB-lite"/>
    </source>
</evidence>
<dbReference type="InterPro" id="IPR002347">
    <property type="entry name" value="SDR_fam"/>
</dbReference>